<evidence type="ECO:0000313" key="2">
    <source>
        <dbReference type="EMBL" id="TFW31296.1"/>
    </source>
</evidence>
<proteinExistence type="predicted"/>
<feature type="signal peptide" evidence="1">
    <location>
        <begin position="1"/>
        <end position="20"/>
    </location>
</feature>
<dbReference type="EMBL" id="SPVG01000006">
    <property type="protein sequence ID" value="TFW31296.1"/>
    <property type="molecule type" value="Genomic_DNA"/>
</dbReference>
<gene>
    <name evidence="2" type="ORF">E4L98_00585</name>
</gene>
<dbReference type="InterPro" id="IPR015943">
    <property type="entry name" value="WD40/YVTN_repeat-like_dom_sf"/>
</dbReference>
<evidence type="ECO:0000313" key="3">
    <source>
        <dbReference type="Proteomes" id="UP000297729"/>
    </source>
</evidence>
<dbReference type="AlphaFoldDB" id="A0A4Y9T2Y0"/>
<evidence type="ECO:0008006" key="4">
    <source>
        <dbReference type="Google" id="ProtNLM"/>
    </source>
</evidence>
<keyword evidence="3" id="KW-1185">Reference proteome</keyword>
<keyword evidence="1" id="KW-0732">Signal</keyword>
<dbReference type="Pfam" id="PF07494">
    <property type="entry name" value="Reg_prop"/>
    <property type="match status" value="1"/>
</dbReference>
<name>A0A4Y9T2Y0_9BURK</name>
<sequence length="376" mass="40643">MRRFLPLVLLLLALVSPAWALDSRTALADYHHDIWSARDGAPGEVTSMAQSADGWLWLGSTVGLYRFDGVRFRRFEPLPGETAPARPVTALTALRDGDLLIGYHYGGLSRLHQGHLIHYPGTVDAQPVGAVLSATVDTGGVLWAATGSGLLRLEQGRWRNAGKALGLPPGRLSNLVLDQYGQLWMAAGDQLLVLTPGAARLRTVLRGYITTNLGASPDGRLWLDTHARLVPVPPQHRGPDLPRPAWLAQAEGQESGLFDRDGNYWALGCPGLCRSDGVGRGPSVARASLARPDSRLEPSPQAASLGANILFEDRDGNLWVGSQSGVERWRHNRLAPARLQGGERYFSLARDGAGQVLTLTRPNGGLWRLARDGRSP</sequence>
<dbReference type="Proteomes" id="UP000297729">
    <property type="component" value="Unassembled WGS sequence"/>
</dbReference>
<dbReference type="RefSeq" id="WP_307722067.1">
    <property type="nucleotide sequence ID" value="NZ_SPVG01000006.1"/>
</dbReference>
<dbReference type="SUPFAM" id="SSF63829">
    <property type="entry name" value="Calcium-dependent phosphotriesterase"/>
    <property type="match status" value="1"/>
</dbReference>
<feature type="non-terminal residue" evidence="2">
    <location>
        <position position="376"/>
    </location>
</feature>
<reference evidence="2 3" key="1">
    <citation type="submission" date="2019-03" db="EMBL/GenBank/DDBJ databases">
        <title>Draft Genome Sequence of Duganella callidus sp. nov., a Novel Duganella Species Isolated from Cultivated Soil.</title>
        <authorList>
            <person name="Raths R."/>
            <person name="Peta V."/>
            <person name="Bucking H."/>
        </authorList>
    </citation>
    <scope>NUCLEOTIDE SEQUENCE [LARGE SCALE GENOMIC DNA]</scope>
    <source>
        <strain evidence="2 3">DN04</strain>
    </source>
</reference>
<dbReference type="InterPro" id="IPR011110">
    <property type="entry name" value="Reg_prop"/>
</dbReference>
<protein>
    <recommendedName>
        <fullName evidence="4">Histidine kinase</fullName>
    </recommendedName>
</protein>
<feature type="chain" id="PRO_5021219754" description="Histidine kinase" evidence="1">
    <location>
        <begin position="21"/>
        <end position="376"/>
    </location>
</feature>
<dbReference type="Gene3D" id="2.130.10.10">
    <property type="entry name" value="YVTN repeat-like/Quinoprotein amine dehydrogenase"/>
    <property type="match status" value="1"/>
</dbReference>
<organism evidence="2 3">
    <name type="scientific">Duganella callida</name>
    <dbReference type="NCBI Taxonomy" id="2561932"/>
    <lineage>
        <taxon>Bacteria</taxon>
        <taxon>Pseudomonadati</taxon>
        <taxon>Pseudomonadota</taxon>
        <taxon>Betaproteobacteria</taxon>
        <taxon>Burkholderiales</taxon>
        <taxon>Oxalobacteraceae</taxon>
        <taxon>Telluria group</taxon>
        <taxon>Duganella</taxon>
    </lineage>
</organism>
<comment type="caution">
    <text evidence="2">The sequence shown here is derived from an EMBL/GenBank/DDBJ whole genome shotgun (WGS) entry which is preliminary data.</text>
</comment>
<evidence type="ECO:0000256" key="1">
    <source>
        <dbReference type="SAM" id="SignalP"/>
    </source>
</evidence>
<accession>A0A4Y9T2Y0</accession>